<dbReference type="FunFam" id="3.10.290.70:FF:000001">
    <property type="entry name" value="40S ribosomal protein S8"/>
    <property type="match status" value="1"/>
</dbReference>
<dbReference type="InterPro" id="IPR018283">
    <property type="entry name" value="Ribosomal_eS8_CS"/>
</dbReference>
<dbReference type="Gene3D" id="3.10.290.70">
    <property type="match status" value="2"/>
</dbReference>
<dbReference type="InterPro" id="IPR022309">
    <property type="entry name" value="Ribosomal_Se8/biogenesis_NSA2"/>
</dbReference>
<evidence type="ECO:0000256" key="4">
    <source>
        <dbReference type="RuleBase" id="RU000669"/>
    </source>
</evidence>
<dbReference type="NCBIfam" id="TIGR00307">
    <property type="entry name" value="eS8"/>
    <property type="match status" value="1"/>
</dbReference>
<dbReference type="Proteomes" id="UP000748756">
    <property type="component" value="Unassembled WGS sequence"/>
</dbReference>
<feature type="compositionally biased region" description="Polar residues" evidence="5">
    <location>
        <begin position="112"/>
        <end position="123"/>
    </location>
</feature>
<dbReference type="PROSITE" id="PS01193">
    <property type="entry name" value="RIBOSOMAL_S8E"/>
    <property type="match status" value="1"/>
</dbReference>
<name>A0A9P5VCL4_9FUNG</name>
<comment type="caution">
    <text evidence="6">The sequence shown here is derived from an EMBL/GenBank/DDBJ whole genome shotgun (WGS) entry which is preliminary data.</text>
</comment>
<dbReference type="GO" id="GO:0006412">
    <property type="term" value="P:translation"/>
    <property type="evidence" value="ECO:0007669"/>
    <property type="project" value="InterPro"/>
</dbReference>
<evidence type="ECO:0000256" key="5">
    <source>
        <dbReference type="SAM" id="MobiDB-lite"/>
    </source>
</evidence>
<feature type="region of interest" description="Disordered" evidence="5">
    <location>
        <begin position="99"/>
        <end position="123"/>
    </location>
</feature>
<keyword evidence="2 4" id="KW-0689">Ribosomal protein</keyword>
<dbReference type="GO" id="GO:0005840">
    <property type="term" value="C:ribosome"/>
    <property type="evidence" value="ECO:0007669"/>
    <property type="project" value="UniProtKB-KW"/>
</dbReference>
<evidence type="ECO:0000313" key="6">
    <source>
        <dbReference type="EMBL" id="KAF9153088.1"/>
    </source>
</evidence>
<dbReference type="OrthoDB" id="1703270at2759"/>
<comment type="similarity">
    <text evidence="1 4">Belongs to the eukaryotic ribosomal protein eS8 family.</text>
</comment>
<protein>
    <recommendedName>
        <fullName evidence="4">40S ribosomal protein S8</fullName>
    </recommendedName>
</protein>
<accession>A0A9P5VCL4</accession>
<dbReference type="AlphaFoldDB" id="A0A9P5VCL4"/>
<evidence type="ECO:0000256" key="3">
    <source>
        <dbReference type="ARBA" id="ARBA00023274"/>
    </source>
</evidence>
<keyword evidence="3 4" id="KW-0687">Ribonucleoprotein</keyword>
<dbReference type="CDD" id="cd11380">
    <property type="entry name" value="Ribosomal_S8e_like"/>
    <property type="match status" value="1"/>
</dbReference>
<reference evidence="6" key="1">
    <citation type="journal article" date="2020" name="Fungal Divers.">
        <title>Resolving the Mortierellaceae phylogeny through synthesis of multi-gene phylogenetics and phylogenomics.</title>
        <authorList>
            <person name="Vandepol N."/>
            <person name="Liber J."/>
            <person name="Desiro A."/>
            <person name="Na H."/>
            <person name="Kennedy M."/>
            <person name="Barry K."/>
            <person name="Grigoriev I.V."/>
            <person name="Miller A.N."/>
            <person name="O'Donnell K."/>
            <person name="Stajich J.E."/>
            <person name="Bonito G."/>
        </authorList>
    </citation>
    <scope>NUCLEOTIDE SEQUENCE</scope>
    <source>
        <strain evidence="6">NRRL 6426</strain>
    </source>
</reference>
<dbReference type="PANTHER" id="PTHR10394">
    <property type="entry name" value="40S RIBOSOMAL PROTEIN S8"/>
    <property type="match status" value="1"/>
</dbReference>
<sequence length="344" mass="38795">MGMHPALFQWKQTDMGTERETHPFMSPIHPYPPIPIEYRIYITIQLIRSACRILSPASDIGLAVVYENQDYGVSHDQLNIHAQDFFSARKGSGCNYAPTTASEKHGVRKSSRTMSWHSHITTQPRSTPLTTLFSLHSFNETGISRDSRHKRSASGAKRAQYRKKRKFELGRQAANTKLGAKRIHEVRTRGGNRKFRAMRLDAGNFSWGSEAISRKTRIVAVVYNASNNELVRTGTLVKNAIVQIDATPFRQWYEAHYATPIGARKGKGAVKVESEEINKARSNHVQRKIESRKADAKVDPALDHQFAAGRLYACLSSRPGQSGRADGYILEGQELAFYIRKLKK</sequence>
<dbReference type="GO" id="GO:1990904">
    <property type="term" value="C:ribonucleoprotein complex"/>
    <property type="evidence" value="ECO:0007669"/>
    <property type="project" value="UniProtKB-KW"/>
</dbReference>
<organism evidence="6 7">
    <name type="scientific">Linnemannia schmuckeri</name>
    <dbReference type="NCBI Taxonomy" id="64567"/>
    <lineage>
        <taxon>Eukaryota</taxon>
        <taxon>Fungi</taxon>
        <taxon>Fungi incertae sedis</taxon>
        <taxon>Mucoromycota</taxon>
        <taxon>Mortierellomycotina</taxon>
        <taxon>Mortierellomycetes</taxon>
        <taxon>Mortierellales</taxon>
        <taxon>Mortierellaceae</taxon>
        <taxon>Linnemannia</taxon>
    </lineage>
</organism>
<evidence type="ECO:0000313" key="7">
    <source>
        <dbReference type="Proteomes" id="UP000748756"/>
    </source>
</evidence>
<dbReference type="Pfam" id="PF01201">
    <property type="entry name" value="Ribosomal_S8e"/>
    <property type="match status" value="1"/>
</dbReference>
<dbReference type="GO" id="GO:0003735">
    <property type="term" value="F:structural constituent of ribosome"/>
    <property type="evidence" value="ECO:0007669"/>
    <property type="project" value="InterPro"/>
</dbReference>
<proteinExistence type="inferred from homology"/>
<gene>
    <name evidence="6" type="primary">RPS8</name>
    <name evidence="6" type="ORF">BG015_004104</name>
</gene>
<evidence type="ECO:0000256" key="1">
    <source>
        <dbReference type="ARBA" id="ARBA00005257"/>
    </source>
</evidence>
<keyword evidence="7" id="KW-1185">Reference proteome</keyword>
<evidence type="ECO:0000256" key="2">
    <source>
        <dbReference type="ARBA" id="ARBA00022980"/>
    </source>
</evidence>
<dbReference type="InterPro" id="IPR001047">
    <property type="entry name" value="Ribosomal_eS8"/>
</dbReference>
<dbReference type="EMBL" id="JAAAUQ010000198">
    <property type="protein sequence ID" value="KAF9153088.1"/>
    <property type="molecule type" value="Genomic_DNA"/>
</dbReference>